<dbReference type="PANTHER" id="PTHR21624:SF1">
    <property type="entry name" value="ALKYLGLYCEROL MONOOXYGENASE"/>
    <property type="match status" value="1"/>
</dbReference>
<dbReference type="GO" id="GO:0006643">
    <property type="term" value="P:membrane lipid metabolic process"/>
    <property type="evidence" value="ECO:0007669"/>
    <property type="project" value="TreeGrafter"/>
</dbReference>
<feature type="transmembrane region" description="Helical" evidence="7">
    <location>
        <begin position="45"/>
        <end position="64"/>
    </location>
</feature>
<organism evidence="9 10">
    <name type="scientific">Pseudomonas arsenicoxydans</name>
    <dbReference type="NCBI Taxonomy" id="702115"/>
    <lineage>
        <taxon>Bacteria</taxon>
        <taxon>Pseudomonadati</taxon>
        <taxon>Pseudomonadota</taxon>
        <taxon>Gammaproteobacteria</taxon>
        <taxon>Pseudomonadales</taxon>
        <taxon>Pseudomonadaceae</taxon>
        <taxon>Pseudomonas</taxon>
    </lineage>
</organism>
<keyword evidence="6 7" id="KW-0472">Membrane</keyword>
<evidence type="ECO:0000313" key="9">
    <source>
        <dbReference type="EMBL" id="TPG81594.1"/>
    </source>
</evidence>
<evidence type="ECO:0000256" key="4">
    <source>
        <dbReference type="ARBA" id="ARBA00023002"/>
    </source>
</evidence>
<evidence type="ECO:0000256" key="3">
    <source>
        <dbReference type="ARBA" id="ARBA00022989"/>
    </source>
</evidence>
<feature type="transmembrane region" description="Helical" evidence="7">
    <location>
        <begin position="302"/>
        <end position="319"/>
    </location>
</feature>
<dbReference type="InterPro" id="IPR051689">
    <property type="entry name" value="Sterol_desaturase/TMEM195"/>
</dbReference>
<keyword evidence="5" id="KW-0443">Lipid metabolism</keyword>
<protein>
    <submittedName>
        <fullName evidence="9">Fatty acid hydroxylase family protein</fullName>
    </submittedName>
</protein>
<feature type="domain" description="Fatty acid hydroxylase" evidence="8">
    <location>
        <begin position="80"/>
        <end position="213"/>
    </location>
</feature>
<evidence type="ECO:0000256" key="5">
    <source>
        <dbReference type="ARBA" id="ARBA00023098"/>
    </source>
</evidence>
<dbReference type="GO" id="GO:0012505">
    <property type="term" value="C:endomembrane system"/>
    <property type="evidence" value="ECO:0007669"/>
    <property type="project" value="UniProtKB-SubCell"/>
</dbReference>
<evidence type="ECO:0000256" key="6">
    <source>
        <dbReference type="ARBA" id="ARBA00023136"/>
    </source>
</evidence>
<evidence type="ECO:0000256" key="1">
    <source>
        <dbReference type="ARBA" id="ARBA00004127"/>
    </source>
</evidence>
<name>A0A502I6D9_9PSED</name>
<feature type="transmembrane region" description="Helical" evidence="7">
    <location>
        <begin position="384"/>
        <end position="402"/>
    </location>
</feature>
<feature type="transmembrane region" description="Helical" evidence="7">
    <location>
        <begin position="76"/>
        <end position="94"/>
    </location>
</feature>
<evidence type="ECO:0000313" key="10">
    <source>
        <dbReference type="Proteomes" id="UP000317933"/>
    </source>
</evidence>
<keyword evidence="2 7" id="KW-0812">Transmembrane</keyword>
<comment type="subcellular location">
    <subcellularLocation>
        <location evidence="1">Endomembrane system</location>
        <topology evidence="1">Multi-pass membrane protein</topology>
    </subcellularLocation>
</comment>
<feature type="transmembrane region" description="Helical" evidence="7">
    <location>
        <begin position="325"/>
        <end position="347"/>
    </location>
</feature>
<comment type="caution">
    <text evidence="9">The sequence shown here is derived from an EMBL/GenBank/DDBJ whole genome shotgun (WGS) entry which is preliminary data.</text>
</comment>
<proteinExistence type="predicted"/>
<feature type="transmembrane region" description="Helical" evidence="7">
    <location>
        <begin position="134"/>
        <end position="160"/>
    </location>
</feature>
<dbReference type="InterPro" id="IPR006694">
    <property type="entry name" value="Fatty_acid_hydroxylase"/>
</dbReference>
<dbReference type="EMBL" id="RCZE01000001">
    <property type="protein sequence ID" value="TPG81594.1"/>
    <property type="molecule type" value="Genomic_DNA"/>
</dbReference>
<sequence length="411" mass="46976">MDFILYAVPFFFVLIAAELLADRWRGVSNYRVADAINSMSTGVLSTTTGLLTKGVGLLTYGFALEHVALFKLSAESVWVWVFAFVLYDFCYYWLHRMGHERNILWAAHSVHHQSEEYNLSTALRQTSTGFLLGWIFYLPMAVLGVPLLVFVSVAALNLLYQFWVHTRHIPKLGWFEWFFVSPSNHRAHHAQNALYMDRNYGGVFIIWDRLFGSFQEEDDNEPVIFGVTTPLASWNPLWANVQFYVQLWNDARRAEHMWDKLRIWFMRTGWRPADVAAKYPMNKPDLNQFRKFEVPLDGRQQLYVALQFCAYIALGSYLMNLERSLPTAALVLGWSAVALGLFTLGVALENRSWALKLELLRLASNVPLVWLAPVAGLWPASAVGWIGLLSYSLLSVIGLCCCTNRITRLAS</sequence>
<dbReference type="GO" id="GO:0050479">
    <property type="term" value="F:glyceryl-ether monooxygenase activity"/>
    <property type="evidence" value="ECO:0007669"/>
    <property type="project" value="TreeGrafter"/>
</dbReference>
<dbReference type="AlphaFoldDB" id="A0A502I6D9"/>
<gene>
    <name evidence="9" type="ORF">EAH78_01450</name>
</gene>
<dbReference type="Pfam" id="PF04116">
    <property type="entry name" value="FA_hydroxylase"/>
    <property type="match status" value="1"/>
</dbReference>
<dbReference type="GO" id="GO:0008610">
    <property type="term" value="P:lipid biosynthetic process"/>
    <property type="evidence" value="ECO:0007669"/>
    <property type="project" value="InterPro"/>
</dbReference>
<keyword evidence="3 7" id="KW-1133">Transmembrane helix</keyword>
<keyword evidence="4" id="KW-0560">Oxidoreductase</keyword>
<dbReference type="RefSeq" id="WP_140664580.1">
    <property type="nucleotide sequence ID" value="NZ_RCZE01000001.1"/>
</dbReference>
<evidence type="ECO:0000256" key="2">
    <source>
        <dbReference type="ARBA" id="ARBA00022692"/>
    </source>
</evidence>
<dbReference type="GO" id="GO:0005506">
    <property type="term" value="F:iron ion binding"/>
    <property type="evidence" value="ECO:0007669"/>
    <property type="project" value="InterPro"/>
</dbReference>
<dbReference type="GO" id="GO:0016020">
    <property type="term" value="C:membrane"/>
    <property type="evidence" value="ECO:0007669"/>
    <property type="project" value="GOC"/>
</dbReference>
<evidence type="ECO:0000256" key="7">
    <source>
        <dbReference type="SAM" id="Phobius"/>
    </source>
</evidence>
<reference evidence="9 10" key="1">
    <citation type="journal article" date="2019" name="Environ. Microbiol.">
        <title>Species interactions and distinct microbial communities in high Arctic permafrost affected cryosols are associated with the CH4 and CO2 gas fluxes.</title>
        <authorList>
            <person name="Altshuler I."/>
            <person name="Hamel J."/>
            <person name="Turney S."/>
            <person name="Magnuson E."/>
            <person name="Levesque R."/>
            <person name="Greer C."/>
            <person name="Whyte L.G."/>
        </authorList>
    </citation>
    <scope>NUCLEOTIDE SEQUENCE [LARGE SCALE GENOMIC DNA]</scope>
    <source>
        <strain evidence="9 10">E3</strain>
    </source>
</reference>
<dbReference type="PANTHER" id="PTHR21624">
    <property type="entry name" value="STEROL DESATURASE-RELATED PROTEIN"/>
    <property type="match status" value="1"/>
</dbReference>
<dbReference type="Proteomes" id="UP000317933">
    <property type="component" value="Unassembled WGS sequence"/>
</dbReference>
<evidence type="ECO:0000259" key="8">
    <source>
        <dbReference type="Pfam" id="PF04116"/>
    </source>
</evidence>
<accession>A0A502I6D9</accession>